<keyword evidence="3" id="KW-0732">Signal</keyword>
<dbReference type="Pfam" id="PF01103">
    <property type="entry name" value="Omp85"/>
    <property type="match status" value="1"/>
</dbReference>
<evidence type="ECO:0000313" key="5">
    <source>
        <dbReference type="EMBL" id="HIU38824.1"/>
    </source>
</evidence>
<dbReference type="Gene3D" id="2.40.160.50">
    <property type="entry name" value="membrane protein fhac: a member of the omp85/tpsb transporter family"/>
    <property type="match status" value="1"/>
</dbReference>
<evidence type="ECO:0000256" key="2">
    <source>
        <dbReference type="ARBA" id="ARBA00023136"/>
    </source>
</evidence>
<feature type="chain" id="PRO_5039213292" evidence="3">
    <location>
        <begin position="24"/>
        <end position="431"/>
    </location>
</feature>
<name>A0A9D1IMP6_9BACT</name>
<reference evidence="5" key="2">
    <citation type="journal article" date="2021" name="PeerJ">
        <title>Extensive microbial diversity within the chicken gut microbiome revealed by metagenomics and culture.</title>
        <authorList>
            <person name="Gilroy R."/>
            <person name="Ravi A."/>
            <person name="Getino M."/>
            <person name="Pursley I."/>
            <person name="Horton D.L."/>
            <person name="Alikhan N.F."/>
            <person name="Baker D."/>
            <person name="Gharbi K."/>
            <person name="Hall N."/>
            <person name="Watson M."/>
            <person name="Adriaenssens E.M."/>
            <person name="Foster-Nyarko E."/>
            <person name="Jarju S."/>
            <person name="Secka A."/>
            <person name="Antonio M."/>
            <person name="Oren A."/>
            <person name="Chaudhuri R.R."/>
            <person name="La Ragione R."/>
            <person name="Hildebrand F."/>
            <person name="Pallen M.J."/>
        </authorList>
    </citation>
    <scope>NUCLEOTIDE SEQUENCE</scope>
    <source>
        <strain evidence="5">17073</strain>
    </source>
</reference>
<dbReference type="GO" id="GO:0019867">
    <property type="term" value="C:outer membrane"/>
    <property type="evidence" value="ECO:0007669"/>
    <property type="project" value="InterPro"/>
</dbReference>
<proteinExistence type="predicted"/>
<gene>
    <name evidence="5" type="ORF">IAD18_04060</name>
</gene>
<keyword evidence="2" id="KW-0472">Membrane</keyword>
<evidence type="ECO:0000256" key="3">
    <source>
        <dbReference type="SAM" id="SignalP"/>
    </source>
</evidence>
<dbReference type="AlphaFoldDB" id="A0A9D1IMP6"/>
<evidence type="ECO:0000256" key="1">
    <source>
        <dbReference type="ARBA" id="ARBA00004370"/>
    </source>
</evidence>
<organism evidence="5 6">
    <name type="scientific">Candidatus Limisoma intestinavium</name>
    <dbReference type="NCBI Taxonomy" id="2840856"/>
    <lineage>
        <taxon>Bacteria</taxon>
        <taxon>Pseudomonadati</taxon>
        <taxon>Bacteroidota</taxon>
        <taxon>Bacteroidia</taxon>
        <taxon>Bacteroidales</taxon>
        <taxon>Candidatus Limisoma</taxon>
    </lineage>
</organism>
<dbReference type="Proteomes" id="UP000824076">
    <property type="component" value="Unassembled WGS sequence"/>
</dbReference>
<dbReference type="EMBL" id="DVMS01000118">
    <property type="protein sequence ID" value="HIU38824.1"/>
    <property type="molecule type" value="Genomic_DNA"/>
</dbReference>
<comment type="caution">
    <text evidence="5">The sequence shown here is derived from an EMBL/GenBank/DDBJ whole genome shotgun (WGS) entry which is preliminary data.</text>
</comment>
<evidence type="ECO:0000259" key="4">
    <source>
        <dbReference type="Pfam" id="PF01103"/>
    </source>
</evidence>
<sequence length="431" mass="48427">MNKFMLKAVALLAMAFVPFDGVAGGDEESTTLPAYEYTPLTQEEADSILPPELLENAQAAVNPADTIDPEMRPISALFKRDNKFLSYLDRLVTGNVDRSFEKPIDLNFIVMPSYTREGSFGIGGGMTGLYRLDKHDSVMQPSDVTLIGNATLNGLFSLVANGNTHFPGRRWHLSYKLEYAYSPLDFWGITRDACSVNPKVRYTRNQLKWTSDLVYRVTGNFNIGAAFDLVYSNISALDDWSYLQGQRSSYFFTSIGMTLQYDTRDFILQPRSGMNFMLRMLMRPQILGSYDRTLFNASLVYNYYQPLWKGATLAFDLYAAVNSMESPWPLREALGSGGIRMRGYYAGRYTDVNMGSVQAELRQHIYGRLGAAVWGGVGSVFHSFGHFRWRDLLPNFGVGLRIEMKHNVNGRIDFGIGRGTSGFVFAIGEAF</sequence>
<dbReference type="InterPro" id="IPR000184">
    <property type="entry name" value="Bac_surfAg_D15"/>
</dbReference>
<accession>A0A9D1IMP6</accession>
<protein>
    <submittedName>
        <fullName evidence="5">BamA/TamA family outer membrane protein</fullName>
    </submittedName>
</protein>
<feature type="domain" description="Bacterial surface antigen (D15)" evidence="4">
    <location>
        <begin position="165"/>
        <end position="431"/>
    </location>
</feature>
<evidence type="ECO:0000313" key="6">
    <source>
        <dbReference type="Proteomes" id="UP000824076"/>
    </source>
</evidence>
<comment type="subcellular location">
    <subcellularLocation>
        <location evidence="1">Membrane</location>
    </subcellularLocation>
</comment>
<feature type="signal peptide" evidence="3">
    <location>
        <begin position="1"/>
        <end position="23"/>
    </location>
</feature>
<reference evidence="5" key="1">
    <citation type="submission" date="2020-10" db="EMBL/GenBank/DDBJ databases">
        <authorList>
            <person name="Gilroy R."/>
        </authorList>
    </citation>
    <scope>NUCLEOTIDE SEQUENCE</scope>
    <source>
        <strain evidence="5">17073</strain>
    </source>
</reference>